<sequence>MSPMNLPLVSIIIPTYNRANLLRETLDSVFNQTYSNWECIVIDDGSSDDTFDLMKEYQLKDSRFQFYKRPDTILPGGNGARNYGFTKSKGGYINWFDSDDIMHTSLLEKKMEAFMKNQNLCYCLCQMRAFQIDRQGKVNWLKTTQAFKEKQDLFVSYIRGGVSLGSPTIIWKRTFLDPNNLFDEKLKQSQDLEFNSKYLFKQAEYAYINEPLIFYRKTDISITLNFYPKIEKYLDSYLEVRRRILKFDPLNLEVNLVVLKSILGVFRYCVSKRKFKLSDEILKFIHENNNDNSLLMKLKLYRIHLFYLLFRIIRKGDTKFKNLLKL</sequence>
<dbReference type="InterPro" id="IPR001173">
    <property type="entry name" value="Glyco_trans_2-like"/>
</dbReference>
<dbReference type="PANTHER" id="PTHR22916:SF3">
    <property type="entry name" value="UDP-GLCNAC:BETAGAL BETA-1,3-N-ACETYLGLUCOSAMINYLTRANSFERASE-LIKE PROTEIN 1"/>
    <property type="match status" value="1"/>
</dbReference>
<keyword evidence="3" id="KW-1185">Reference proteome</keyword>
<proteinExistence type="predicted"/>
<evidence type="ECO:0000259" key="1">
    <source>
        <dbReference type="Pfam" id="PF00535"/>
    </source>
</evidence>
<accession>A0ABQ5MN79</accession>
<protein>
    <recommendedName>
        <fullName evidence="1">Glycosyltransferase 2-like domain-containing protein</fullName>
    </recommendedName>
</protein>
<evidence type="ECO:0000313" key="3">
    <source>
        <dbReference type="Proteomes" id="UP001143543"/>
    </source>
</evidence>
<reference evidence="2" key="1">
    <citation type="submission" date="2022-07" db="EMBL/GenBank/DDBJ databases">
        <title>Taxonomy of Novel Oxalotrophic and Methylotrophic Bacteria.</title>
        <authorList>
            <person name="Sahin N."/>
            <person name="Tani A."/>
        </authorList>
    </citation>
    <scope>NUCLEOTIDE SEQUENCE</scope>
    <source>
        <strain evidence="2">Y10</strain>
    </source>
</reference>
<organism evidence="2 3">
    <name type="scientific">Neptunitalea lumnitzerae</name>
    <dbReference type="NCBI Taxonomy" id="2965509"/>
    <lineage>
        <taxon>Bacteria</taxon>
        <taxon>Pseudomonadati</taxon>
        <taxon>Bacteroidota</taxon>
        <taxon>Flavobacteriia</taxon>
        <taxon>Flavobacteriales</taxon>
        <taxon>Flavobacteriaceae</taxon>
        <taxon>Neptunitalea</taxon>
    </lineage>
</organism>
<dbReference type="Gene3D" id="3.90.550.10">
    <property type="entry name" value="Spore Coat Polysaccharide Biosynthesis Protein SpsA, Chain A"/>
    <property type="match status" value="1"/>
</dbReference>
<dbReference type="EMBL" id="BRVO01000005">
    <property type="protein sequence ID" value="GLB50839.1"/>
    <property type="molecule type" value="Genomic_DNA"/>
</dbReference>
<dbReference type="Proteomes" id="UP001143543">
    <property type="component" value="Unassembled WGS sequence"/>
</dbReference>
<feature type="domain" description="Glycosyltransferase 2-like" evidence="1">
    <location>
        <begin position="10"/>
        <end position="141"/>
    </location>
</feature>
<gene>
    <name evidence="2" type="ORF">Y10_32070</name>
</gene>
<name>A0ABQ5MN79_9FLAO</name>
<dbReference type="InterPro" id="IPR029044">
    <property type="entry name" value="Nucleotide-diphossugar_trans"/>
</dbReference>
<comment type="caution">
    <text evidence="2">The sequence shown here is derived from an EMBL/GenBank/DDBJ whole genome shotgun (WGS) entry which is preliminary data.</text>
</comment>
<evidence type="ECO:0000313" key="2">
    <source>
        <dbReference type="EMBL" id="GLB50839.1"/>
    </source>
</evidence>
<dbReference type="Pfam" id="PF00535">
    <property type="entry name" value="Glycos_transf_2"/>
    <property type="match status" value="1"/>
</dbReference>
<dbReference type="SUPFAM" id="SSF53448">
    <property type="entry name" value="Nucleotide-diphospho-sugar transferases"/>
    <property type="match status" value="1"/>
</dbReference>
<dbReference type="PANTHER" id="PTHR22916">
    <property type="entry name" value="GLYCOSYLTRANSFERASE"/>
    <property type="match status" value="1"/>
</dbReference>